<dbReference type="InterPro" id="IPR029021">
    <property type="entry name" value="Prot-tyrosine_phosphatase-like"/>
</dbReference>
<dbReference type="Gene3D" id="2.30.29.30">
    <property type="entry name" value="Pleckstrin-homology domain (PH domain)/Phosphotyrosine-binding domain (PTB)"/>
    <property type="match status" value="1"/>
</dbReference>
<dbReference type="Proteomes" id="UP001146793">
    <property type="component" value="Unassembled WGS sequence"/>
</dbReference>
<dbReference type="GO" id="GO:0005737">
    <property type="term" value="C:cytoplasm"/>
    <property type="evidence" value="ECO:0007669"/>
    <property type="project" value="TreeGrafter"/>
</dbReference>
<dbReference type="InterPro" id="IPR011993">
    <property type="entry name" value="PH-like_dom_sf"/>
</dbReference>
<dbReference type="PANTHER" id="PTHR10807:SF128">
    <property type="entry name" value="PHOSPHATIDYLINOSITOL-3,5-BISPHOSPHATE 3-PHOSPHATASE"/>
    <property type="match status" value="1"/>
</dbReference>
<feature type="compositionally biased region" description="Basic and acidic residues" evidence="2">
    <location>
        <begin position="297"/>
        <end position="316"/>
    </location>
</feature>
<dbReference type="InterPro" id="IPR010569">
    <property type="entry name" value="Myotubularin-like_Pase_dom"/>
</dbReference>
<organism evidence="4 5">
    <name type="scientific">Anaeramoeba flamelloides</name>
    <dbReference type="NCBI Taxonomy" id="1746091"/>
    <lineage>
        <taxon>Eukaryota</taxon>
        <taxon>Metamonada</taxon>
        <taxon>Anaeramoebidae</taxon>
        <taxon>Anaeramoeba</taxon>
    </lineage>
</organism>
<feature type="compositionally biased region" description="Polar residues" evidence="2">
    <location>
        <begin position="45"/>
        <end position="54"/>
    </location>
</feature>
<feature type="domain" description="Myotubularin phosphatase" evidence="3">
    <location>
        <begin position="265"/>
        <end position="696"/>
    </location>
</feature>
<dbReference type="InterPro" id="IPR030564">
    <property type="entry name" value="Myotubularin"/>
</dbReference>
<dbReference type="SUPFAM" id="SSF50729">
    <property type="entry name" value="PH domain-like"/>
    <property type="match status" value="1"/>
</dbReference>
<dbReference type="SUPFAM" id="SSF52799">
    <property type="entry name" value="(Phosphotyrosine protein) phosphatases II"/>
    <property type="match status" value="1"/>
</dbReference>
<reference evidence="4" key="1">
    <citation type="submission" date="2022-08" db="EMBL/GenBank/DDBJ databases">
        <title>Novel sulphate-reducing endosymbionts in the free-living metamonad Anaeramoeba.</title>
        <authorList>
            <person name="Jerlstrom-Hultqvist J."/>
            <person name="Cepicka I."/>
            <person name="Gallot-Lavallee L."/>
            <person name="Salas-Leiva D."/>
            <person name="Curtis B.A."/>
            <person name="Zahonova K."/>
            <person name="Pipaliya S."/>
            <person name="Dacks J."/>
            <person name="Roger A.J."/>
        </authorList>
    </citation>
    <scope>NUCLEOTIDE SEQUENCE</scope>
    <source>
        <strain evidence="4">Busselton2</strain>
    </source>
</reference>
<sequence>MSKNEKQFGSLNSKSLKKAHTLSSLLPIVANSQKTFDPRFPSPRNKLTQFSNLNSFSDKDNSSIEKIDRINNEGDSQSESFENSGNISYSEGEQDINQIDLFEFNHLMKTNEQKTKAIKISEISEHYLEGEVEIKRFQNVTYHYFDLIFQECNEIGVLIITNGRILFVSQDDNVSSYNNFFSIYIHSIIKIETLKGSIKSEGKKLQNGIDISCKQFQNLKFYFGRKNKKIRKEAMGIINNYIAPKNQNKWFSYCHKTEKKKIDSFWEIHNPRQEFLRQGIKFEKEQGENSMGNGNENKNENENKKEKESKNEKEANYNDDDDNYDGNEEEEEEEEEIYWKELEINTLYNFCSTYPNFLIVPSSLDKRIIVSSAENRQNERIPILRYYYNKNKSSIISGSQLKTKIKKGRCLEDEILIEELRCTNSTEKELLIIHCRPKKTSYTTIYKGFVYESSEHYPHCKLIFFEIEDLAELRKSLSKLRELCFKTVTKSTNLKWWTSLEDTGWYKQIQTVLESSRFIADIVANNGISAFIQEMECFDRTCQLVSLAQLMIDPFYRTIKGFSILIEKEWCSFGYPFSQRESYFGDNTSENDHSPIFLQFIDCVYQILIQFPSAFEFNANLLKLILKHLYSGRFGTFLFNSELERVTNVLNQNTYSIWNYLEKKKNKYLNTYYFKSHEILLPSFNSRHLNFWEDYYLQFLSTTYFLYQQQFGKNNCIHSRFKDLKKKYQKFESKLENFDKISSQNQNNNQEKFPPVSYFNYNQEN</sequence>
<name>A0AAV7ZUH4_9EUKA</name>
<feature type="region of interest" description="Disordered" evidence="2">
    <location>
        <begin position="285"/>
        <end position="332"/>
    </location>
</feature>
<dbReference type="PROSITE" id="PS51339">
    <property type="entry name" value="PPASE_MYOTUBULARIN"/>
    <property type="match status" value="1"/>
</dbReference>
<dbReference type="PANTHER" id="PTHR10807">
    <property type="entry name" value="MYOTUBULARIN-RELATED"/>
    <property type="match status" value="1"/>
</dbReference>
<feature type="region of interest" description="Disordered" evidence="2">
    <location>
        <begin position="33"/>
        <end position="54"/>
    </location>
</feature>
<protein>
    <submittedName>
        <fullName evidence="4">Myotubularin-related</fullName>
    </submittedName>
</protein>
<proteinExistence type="inferred from homology"/>
<dbReference type="Pfam" id="PF06602">
    <property type="entry name" value="Myotub-related"/>
    <property type="match status" value="1"/>
</dbReference>
<evidence type="ECO:0000256" key="2">
    <source>
        <dbReference type="SAM" id="MobiDB-lite"/>
    </source>
</evidence>
<evidence type="ECO:0000313" key="5">
    <source>
        <dbReference type="Proteomes" id="UP001146793"/>
    </source>
</evidence>
<feature type="compositionally biased region" description="Acidic residues" evidence="2">
    <location>
        <begin position="317"/>
        <end position="332"/>
    </location>
</feature>
<comment type="caution">
    <text evidence="4">The sequence shown here is derived from an EMBL/GenBank/DDBJ whole genome shotgun (WGS) entry which is preliminary data.</text>
</comment>
<evidence type="ECO:0000313" key="4">
    <source>
        <dbReference type="EMBL" id="KAJ3445658.1"/>
    </source>
</evidence>
<evidence type="ECO:0000256" key="1">
    <source>
        <dbReference type="ARBA" id="ARBA00007471"/>
    </source>
</evidence>
<accession>A0AAV7ZUH4</accession>
<dbReference type="EMBL" id="JANTQA010000023">
    <property type="protein sequence ID" value="KAJ3445658.1"/>
    <property type="molecule type" value="Genomic_DNA"/>
</dbReference>
<comment type="similarity">
    <text evidence="1">Belongs to the protein-tyrosine phosphatase family. Non-receptor class myotubularin subfamily.</text>
</comment>
<gene>
    <name evidence="4" type="ORF">M0812_11545</name>
</gene>
<dbReference type="AlphaFoldDB" id="A0AAV7ZUH4"/>
<evidence type="ECO:0000259" key="3">
    <source>
        <dbReference type="PROSITE" id="PS51339"/>
    </source>
</evidence>